<feature type="non-terminal residue" evidence="1">
    <location>
        <position position="1"/>
    </location>
</feature>
<protein>
    <submittedName>
        <fullName evidence="1">Uncharacterized protein</fullName>
    </submittedName>
</protein>
<reference evidence="1" key="1">
    <citation type="submission" date="2021-02" db="EMBL/GenBank/DDBJ databases">
        <authorList>
            <person name="Nowell W R."/>
        </authorList>
    </citation>
    <scope>NUCLEOTIDE SEQUENCE</scope>
</reference>
<evidence type="ECO:0000313" key="2">
    <source>
        <dbReference type="Proteomes" id="UP000663852"/>
    </source>
</evidence>
<dbReference type="EMBL" id="CAJNOJ010002078">
    <property type="protein sequence ID" value="CAF1557196.1"/>
    <property type="molecule type" value="Genomic_DNA"/>
</dbReference>
<evidence type="ECO:0000313" key="1">
    <source>
        <dbReference type="EMBL" id="CAF1557196.1"/>
    </source>
</evidence>
<sequence length="75" mass="9047">MWITTSSIRVLHQKSEISNQKFAQTWYQFEICHALLNLGENATKNQESSLRRRSNRYRSEVIRPIYEAFNYDHIK</sequence>
<organism evidence="1 2">
    <name type="scientific">Adineta ricciae</name>
    <name type="common">Rotifer</name>
    <dbReference type="NCBI Taxonomy" id="249248"/>
    <lineage>
        <taxon>Eukaryota</taxon>
        <taxon>Metazoa</taxon>
        <taxon>Spiralia</taxon>
        <taxon>Gnathifera</taxon>
        <taxon>Rotifera</taxon>
        <taxon>Eurotatoria</taxon>
        <taxon>Bdelloidea</taxon>
        <taxon>Adinetida</taxon>
        <taxon>Adinetidae</taxon>
        <taxon>Adineta</taxon>
    </lineage>
</organism>
<accession>A0A815XGD7</accession>
<name>A0A815XGD7_ADIRI</name>
<comment type="caution">
    <text evidence="1">The sequence shown here is derived from an EMBL/GenBank/DDBJ whole genome shotgun (WGS) entry which is preliminary data.</text>
</comment>
<proteinExistence type="predicted"/>
<dbReference type="AlphaFoldDB" id="A0A815XGD7"/>
<dbReference type="Proteomes" id="UP000663852">
    <property type="component" value="Unassembled WGS sequence"/>
</dbReference>
<gene>
    <name evidence="1" type="ORF">EDS130_LOCUS46376</name>
</gene>